<proteinExistence type="inferred from homology"/>
<dbReference type="Pfam" id="PF00908">
    <property type="entry name" value="dTDP_sugar_isom"/>
    <property type="match status" value="1"/>
</dbReference>
<dbReference type="AlphaFoldDB" id="A0A6S5CFU6"/>
<dbReference type="EMBL" id="AP022038">
    <property type="protein sequence ID" value="BBR38841.1"/>
    <property type="molecule type" value="Genomic_DNA"/>
</dbReference>
<evidence type="ECO:0000256" key="3">
    <source>
        <dbReference type="ARBA" id="ARBA00012098"/>
    </source>
</evidence>
<evidence type="ECO:0000256" key="7">
    <source>
        <dbReference type="RuleBase" id="RU364069"/>
    </source>
</evidence>
<dbReference type="InterPro" id="IPR011051">
    <property type="entry name" value="RmlC_Cupin_sf"/>
</dbReference>
<dbReference type="InterPro" id="IPR014710">
    <property type="entry name" value="RmlC-like_jellyroll"/>
</dbReference>
<feature type="active site" description="Proton donor" evidence="5">
    <location>
        <position position="130"/>
    </location>
</feature>
<evidence type="ECO:0000256" key="5">
    <source>
        <dbReference type="PIRSR" id="PIRSR600888-1"/>
    </source>
</evidence>
<dbReference type="RefSeq" id="WP_182939228.1">
    <property type="nucleotide sequence ID" value="NZ_AP022038.1"/>
</dbReference>
<dbReference type="UniPathway" id="UPA00124"/>
<dbReference type="Proteomes" id="UP000515442">
    <property type="component" value="Chromosome"/>
</dbReference>
<evidence type="ECO:0000256" key="2">
    <source>
        <dbReference type="ARBA" id="ARBA00001997"/>
    </source>
</evidence>
<dbReference type="NCBIfam" id="TIGR01221">
    <property type="entry name" value="rmlC"/>
    <property type="match status" value="1"/>
</dbReference>
<evidence type="ECO:0000256" key="1">
    <source>
        <dbReference type="ARBA" id="ARBA00001298"/>
    </source>
</evidence>
<dbReference type="EC" id="5.1.3.13" evidence="3 7"/>
<comment type="pathway">
    <text evidence="7">Carbohydrate biosynthesis; dTDP-L-rhamnose biosynthesis.</text>
</comment>
<name>A0A6S5CFU6_AERVE</name>
<evidence type="ECO:0000313" key="8">
    <source>
        <dbReference type="EMBL" id="BBR38841.1"/>
    </source>
</evidence>
<dbReference type="PANTHER" id="PTHR21047:SF2">
    <property type="entry name" value="THYMIDINE DIPHOSPHO-4-KETO-RHAMNOSE 3,5-EPIMERASE"/>
    <property type="match status" value="1"/>
</dbReference>
<comment type="subunit">
    <text evidence="7">Homodimer.</text>
</comment>
<gene>
    <name evidence="8" type="primary">rfbc</name>
    <name evidence="8" type="ORF">WP3W19E03_13660</name>
</gene>
<evidence type="ECO:0000256" key="4">
    <source>
        <dbReference type="ARBA" id="ARBA00019595"/>
    </source>
</evidence>
<keyword evidence="7" id="KW-0413">Isomerase</keyword>
<sequence length="176" mass="20420">MIVRETHLAEVMLLRSEIFSDHRGDFRESFRQDAFERYCGRCFFVQDNLSRSAGGVLRGLHYQRSRPQGKLVQVITGRIFDVAVDIRPTSPSYGHWVGHILDAELGELMWIPPGFAHGFYVMSERADVFYKCTEYYQPGDEVSIRWDSPKLAIDWPLSDQWPLMLSDKDRLAPCFV</sequence>
<dbReference type="InterPro" id="IPR000888">
    <property type="entry name" value="RmlC-like"/>
</dbReference>
<feature type="active site" description="Proton acceptor" evidence="5">
    <location>
        <position position="61"/>
    </location>
</feature>
<accession>A0A6S5CFU6</accession>
<protein>
    <recommendedName>
        <fullName evidence="4 7">dTDP-4-dehydrorhamnose 3,5-epimerase</fullName>
        <ecNumber evidence="3 7">5.1.3.13</ecNumber>
    </recommendedName>
    <alternativeName>
        <fullName evidence="7">Thymidine diphospho-4-keto-rhamnose 3,5-epimerase</fullName>
    </alternativeName>
</protein>
<dbReference type="GO" id="GO:0005829">
    <property type="term" value="C:cytosol"/>
    <property type="evidence" value="ECO:0007669"/>
    <property type="project" value="TreeGrafter"/>
</dbReference>
<comment type="similarity">
    <text evidence="7">Belongs to the dTDP-4-dehydrorhamnose 3,5-epimerase family.</text>
</comment>
<comment type="function">
    <text evidence="2 7">Catalyzes the epimerization of the C3' and C5'positions of dTDP-6-deoxy-D-xylo-4-hexulose, forming dTDP-6-deoxy-L-lyxo-4-hexulose.</text>
</comment>
<dbReference type="GO" id="GO:0000271">
    <property type="term" value="P:polysaccharide biosynthetic process"/>
    <property type="evidence" value="ECO:0007669"/>
    <property type="project" value="TreeGrafter"/>
</dbReference>
<feature type="site" description="Participates in a stacking interaction with the thymidine ring of dTDP-4-oxo-6-deoxyglucose" evidence="6">
    <location>
        <position position="136"/>
    </location>
</feature>
<dbReference type="CDD" id="cd00438">
    <property type="entry name" value="cupin_RmlC"/>
    <property type="match status" value="1"/>
</dbReference>
<dbReference type="Gene3D" id="2.60.120.10">
    <property type="entry name" value="Jelly Rolls"/>
    <property type="match status" value="1"/>
</dbReference>
<evidence type="ECO:0000313" key="9">
    <source>
        <dbReference type="Proteomes" id="UP000515442"/>
    </source>
</evidence>
<dbReference type="GO" id="GO:0008830">
    <property type="term" value="F:dTDP-4-dehydrorhamnose 3,5-epimerase activity"/>
    <property type="evidence" value="ECO:0007669"/>
    <property type="project" value="UniProtKB-UniRule"/>
</dbReference>
<reference evidence="8 9" key="1">
    <citation type="submission" date="2019-12" db="EMBL/GenBank/DDBJ databases">
        <title>complete genome sequences of Aeromonas veronii str. WP3-W19-ESBL-03 isolated from wastewater treatment plant effluent.</title>
        <authorList>
            <person name="Sekizuka T."/>
            <person name="Itokawa K."/>
            <person name="Yatsu K."/>
            <person name="Inamine Y."/>
            <person name="Kuroda M."/>
        </authorList>
    </citation>
    <scope>NUCLEOTIDE SEQUENCE [LARGE SCALE GENOMIC DNA]</scope>
    <source>
        <strain evidence="8 9">WP3-W19-ESBL-03</strain>
    </source>
</reference>
<dbReference type="SUPFAM" id="SSF51182">
    <property type="entry name" value="RmlC-like cupins"/>
    <property type="match status" value="1"/>
</dbReference>
<comment type="catalytic activity">
    <reaction evidence="1 7">
        <text>dTDP-4-dehydro-6-deoxy-alpha-D-glucose = dTDP-4-dehydro-beta-L-rhamnose</text>
        <dbReference type="Rhea" id="RHEA:16969"/>
        <dbReference type="ChEBI" id="CHEBI:57649"/>
        <dbReference type="ChEBI" id="CHEBI:62830"/>
        <dbReference type="EC" id="5.1.3.13"/>
    </reaction>
</comment>
<evidence type="ECO:0000256" key="6">
    <source>
        <dbReference type="PIRSR" id="PIRSR600888-3"/>
    </source>
</evidence>
<dbReference type="PANTHER" id="PTHR21047">
    <property type="entry name" value="DTDP-6-DEOXY-D-GLUCOSE-3,5 EPIMERASE"/>
    <property type="match status" value="1"/>
</dbReference>
<organism evidence="8 9">
    <name type="scientific">Aeromonas veronii</name>
    <dbReference type="NCBI Taxonomy" id="654"/>
    <lineage>
        <taxon>Bacteria</taxon>
        <taxon>Pseudomonadati</taxon>
        <taxon>Pseudomonadota</taxon>
        <taxon>Gammaproteobacteria</taxon>
        <taxon>Aeromonadales</taxon>
        <taxon>Aeromonadaceae</taxon>
        <taxon>Aeromonas</taxon>
    </lineage>
</organism>
<dbReference type="GO" id="GO:0019305">
    <property type="term" value="P:dTDP-rhamnose biosynthetic process"/>
    <property type="evidence" value="ECO:0007669"/>
    <property type="project" value="UniProtKB-UniRule"/>
</dbReference>